<comment type="caution">
    <text evidence="2">The sequence shown here is derived from an EMBL/GenBank/DDBJ whole genome shotgun (WGS) entry which is preliminary data.</text>
</comment>
<name>A0A0F9C8R0_9ZZZZ</name>
<protein>
    <submittedName>
        <fullName evidence="2">Uncharacterized protein</fullName>
    </submittedName>
</protein>
<organism evidence="2">
    <name type="scientific">marine sediment metagenome</name>
    <dbReference type="NCBI Taxonomy" id="412755"/>
    <lineage>
        <taxon>unclassified sequences</taxon>
        <taxon>metagenomes</taxon>
        <taxon>ecological metagenomes</taxon>
    </lineage>
</organism>
<dbReference type="EMBL" id="LAZR01034341">
    <property type="protein sequence ID" value="KKL45564.1"/>
    <property type="molecule type" value="Genomic_DNA"/>
</dbReference>
<keyword evidence="1" id="KW-0812">Transmembrane</keyword>
<sequence>MFLTPPGSLFGYVDVGQTRIRTAPNPGGGGGGGGSSSVPAAFNPASFANVTVDPDSGYNPMAYAANVWNKATRPGASQSYMRPRMYGYGSSYVSYPTGYYVGGPTVGTNGAGSNLMYVGGLVIAAALGMLAGSLWCTSAGDDYWG</sequence>
<proteinExistence type="predicted"/>
<dbReference type="AlphaFoldDB" id="A0A0F9C8R0"/>
<keyword evidence="1" id="KW-0472">Membrane</keyword>
<keyword evidence="1" id="KW-1133">Transmembrane helix</keyword>
<evidence type="ECO:0000256" key="1">
    <source>
        <dbReference type="SAM" id="Phobius"/>
    </source>
</evidence>
<feature type="transmembrane region" description="Helical" evidence="1">
    <location>
        <begin position="115"/>
        <end position="135"/>
    </location>
</feature>
<reference evidence="2" key="1">
    <citation type="journal article" date="2015" name="Nature">
        <title>Complex archaea that bridge the gap between prokaryotes and eukaryotes.</title>
        <authorList>
            <person name="Spang A."/>
            <person name="Saw J.H."/>
            <person name="Jorgensen S.L."/>
            <person name="Zaremba-Niedzwiedzka K."/>
            <person name="Martijn J."/>
            <person name="Lind A.E."/>
            <person name="van Eijk R."/>
            <person name="Schleper C."/>
            <person name="Guy L."/>
            <person name="Ettema T.J."/>
        </authorList>
    </citation>
    <scope>NUCLEOTIDE SEQUENCE</scope>
</reference>
<evidence type="ECO:0000313" key="2">
    <source>
        <dbReference type="EMBL" id="KKL45564.1"/>
    </source>
</evidence>
<accession>A0A0F9C8R0</accession>
<gene>
    <name evidence="2" type="ORF">LCGC14_2354360</name>
</gene>